<organism evidence="3">
    <name type="scientific">viral metagenome</name>
    <dbReference type="NCBI Taxonomy" id="1070528"/>
    <lineage>
        <taxon>unclassified sequences</taxon>
        <taxon>metagenomes</taxon>
        <taxon>organismal metagenomes</taxon>
    </lineage>
</organism>
<evidence type="ECO:0000256" key="1">
    <source>
        <dbReference type="SAM" id="Coils"/>
    </source>
</evidence>
<protein>
    <recommendedName>
        <fullName evidence="4">Viral late gene transcription factor 3 zinc ribbon domain-containing protein</fullName>
    </recommendedName>
</protein>
<dbReference type="EMBL" id="MN740798">
    <property type="protein sequence ID" value="QHU12275.1"/>
    <property type="molecule type" value="Genomic_DNA"/>
</dbReference>
<evidence type="ECO:0000256" key="2">
    <source>
        <dbReference type="SAM" id="MobiDB-lite"/>
    </source>
</evidence>
<name>A0A6C0K2J1_9ZZZZ</name>
<feature type="coiled-coil region" evidence="1">
    <location>
        <begin position="33"/>
        <end position="83"/>
    </location>
</feature>
<dbReference type="InterPro" id="IPR007031">
    <property type="entry name" value="Poxvirus_VLTF3"/>
</dbReference>
<evidence type="ECO:0000313" key="3">
    <source>
        <dbReference type="EMBL" id="QHU12275.1"/>
    </source>
</evidence>
<dbReference type="Pfam" id="PF04947">
    <property type="entry name" value="Pox_VLTF3"/>
    <property type="match status" value="1"/>
</dbReference>
<proteinExistence type="predicted"/>
<sequence>MADPFFNIRQSKRSNPEARTTLDTVHQHNFSKIKDINVDIAEWTKEYQELVQRYRAESDDIERYRLEQQIKKVQLKLDSTDEKTAVLDYFLNTGELLFQYYDIQERINRGADNVVHMADRATPGSVFEALENASRQDISGSYFPQTSQNSQTTNTSREFAGGDNLRRDALLEQYLQKMDPQYNRPSINALHDTSFVCDACGEDMKVSVNDATVSCPECGFHKLILMDSDKPSYKDPPREVSYYAYKRINHFNEWLAQFQAKESTEIPEEVFENIETQIKKERLQASSLNRSKIREILKKLKYNSYYEHVPHILSRLNGHTAPVMDRETEEKLRYLFKEIQPSFQKHCPSDRSNFLSYSYVLYKLCELLDLDDFLHCFPLLKNRDKLYAQDKIWEKICKDLQWEFIRSI</sequence>
<dbReference type="GO" id="GO:0046782">
    <property type="term" value="P:regulation of viral transcription"/>
    <property type="evidence" value="ECO:0007669"/>
    <property type="project" value="InterPro"/>
</dbReference>
<dbReference type="AlphaFoldDB" id="A0A6C0K2J1"/>
<accession>A0A6C0K2J1</accession>
<feature type="compositionally biased region" description="Low complexity" evidence="2">
    <location>
        <begin position="145"/>
        <end position="156"/>
    </location>
</feature>
<reference evidence="3" key="1">
    <citation type="journal article" date="2020" name="Nature">
        <title>Giant virus diversity and host interactions through global metagenomics.</title>
        <authorList>
            <person name="Schulz F."/>
            <person name="Roux S."/>
            <person name="Paez-Espino D."/>
            <person name="Jungbluth S."/>
            <person name="Walsh D.A."/>
            <person name="Denef V.J."/>
            <person name="McMahon K.D."/>
            <person name="Konstantinidis K.T."/>
            <person name="Eloe-Fadrosh E.A."/>
            <person name="Kyrpides N.C."/>
            <person name="Woyke T."/>
        </authorList>
    </citation>
    <scope>NUCLEOTIDE SEQUENCE</scope>
    <source>
        <strain evidence="3">GVMAG-S-1101171-110</strain>
    </source>
</reference>
<keyword evidence="1" id="KW-0175">Coiled coil</keyword>
<feature type="region of interest" description="Disordered" evidence="2">
    <location>
        <begin position="140"/>
        <end position="162"/>
    </location>
</feature>
<evidence type="ECO:0008006" key="4">
    <source>
        <dbReference type="Google" id="ProtNLM"/>
    </source>
</evidence>